<keyword evidence="8" id="KW-1185">Reference proteome</keyword>
<dbReference type="InterPro" id="IPR022385">
    <property type="entry name" value="Rhs_assc_core"/>
</dbReference>
<dbReference type="InterPro" id="IPR045351">
    <property type="entry name" value="DUF6531"/>
</dbReference>
<dbReference type="InterPro" id="IPR041436">
    <property type="entry name" value="RNAse_A_bac"/>
</dbReference>
<evidence type="ECO:0000256" key="2">
    <source>
        <dbReference type="SAM" id="MobiDB-lite"/>
    </source>
</evidence>
<reference evidence="7 8" key="1">
    <citation type="submission" date="2019-11" db="EMBL/GenBank/DDBJ databases">
        <authorList>
            <person name="Jiang L.-Q."/>
        </authorList>
    </citation>
    <scope>NUCLEOTIDE SEQUENCE [LARGE SCALE GENOMIC DNA]</scope>
    <source>
        <strain evidence="7 8">YIM 132087</strain>
    </source>
</reference>
<evidence type="ECO:0008006" key="9">
    <source>
        <dbReference type="Google" id="ProtNLM"/>
    </source>
</evidence>
<evidence type="ECO:0000313" key="8">
    <source>
        <dbReference type="Proteomes" id="UP000460221"/>
    </source>
</evidence>
<dbReference type="NCBIfam" id="TIGR01643">
    <property type="entry name" value="YD_repeat_2x"/>
    <property type="match status" value="7"/>
</dbReference>
<dbReference type="InterPro" id="IPR031325">
    <property type="entry name" value="RHS_repeat"/>
</dbReference>
<feature type="domain" description="DUF6531" evidence="4">
    <location>
        <begin position="390"/>
        <end position="462"/>
    </location>
</feature>
<dbReference type="Gene3D" id="2.180.10.10">
    <property type="entry name" value="RHS repeat-associated core"/>
    <property type="match status" value="3"/>
</dbReference>
<feature type="domain" description="Putative T7SS secretion signal" evidence="5">
    <location>
        <begin position="8"/>
        <end position="156"/>
    </location>
</feature>
<sequence>MGDPFVLGGSPAEIRASAAGWSSFAGATSTAAADIRRLDATEFAGDEGDLYRERMDADLPPRLETTAQAWTLVAGALSGYADRLEEFQGRLTGLVADRDAQQALVGAAEADVASATAADSAAAAADAADPPGSDAPYVSGTPAATADLESSRAVLQQTIDAANGVQAEHSLAVQTCVSEIRKAQDLRFEEPPGWFESLCDSVSDWVRERIDAIKGLSSLLKTISGIAGVLALIPIFTPIAGPIALATGAAAVAMDVGVKVTTGEGSWSQIGLDALGLVPGVRAAKAVMAADVAVTGYQVATGEASLADLAMVVGLGALGARGGSKAGGTGGSGAAKSGGPRATSGGAGAGSAPAGSAPAGSAAAGGRAGDAGLGSASTRMPLRGRTCASDPIDVVTGEMVMHHVDLELPSVLPLVLVRTHLSSYRWGGGFGQSWASTLDQRLLPQPGDDMVLLTEDGSALLFEGAAALPASGVVVARWGSRRWELRRDGTGWQVLDPVEYITRWFGENLLLHAITDVVGNRIDFRRTSAGLVYEISHSGGYQVLVASAHGRYEWIGLIDPDSPGGMVDVVRFQHVAEGVSGIVNSSGLPLKLSYDAACRVTGWEDRNGVWYAYVYDEESRCVRTSGREQLLSYGFSYGLGRTTVTDSTGAVSLHEYNEDGQVVRTVDPIGRTRSALYDSFDRVVTETDPLGRTVQYVRDSQGRLLERIEVDGSQVRIERDGHGRPARLTDQDGRVTTFEHDDLGNLLVETGPGDEVTRRTYRSTGVPATETDALGAVTVFDSDAAGRLTGITAPTGEVTRFELDAFGRTRRTVLPDGGAEIRSWTVEGRLAALFGPDGSVRRSRWDAEGNLVEEIDEVGAVTRWTIGMLDLPVSRTDPDGAVFRFEYDTELRLTGVVNPEGLRWSYEYDPAGQVVAETDFNGRRCTFAYDELGEPVLRRNASGQEVRFERDELGRISAKSTDQDTIRFEWNGRGDLMEAAGEHTSTLIGHDGDLAVELTDGMELLVGFDAVGAVSARRLPSGRETFWTYDPAGRVAALCTGGIDVTYSYDRAGRSIRRDFTGGLTVVDELDAVGDLVAQRAGSRDPAPGGGAAGPCGVASDVDGPVPAGSEVFRQPAFASEVPLDDGLPAGGNAEIRDLRIRRLADGTMIGSSDRSGSRSWELDPGGRVAVVGGPSGRERYGYDPSGNVVTADLDGVTERRTYDGTLLTRAGDVGYSYDADGRLISKRDVRTGESTHFVWDADDQLIRVDLPDGTSWFYSYDCMFRRRRKEHRTADGTVLEVVRFAWDEFRLMEEIREDGVTGWEYDDWTPILQHETGPGGEQLFAVLTDLAGSPTALVTVDGREVVWSSDPTLWGLSRGTGSDPSRCPLRFAGQYFDAETGLHYNLRRYYDPATGRYLSPDPLGLSPAPDPHRYVLNPTRWIDPLGLKCQSSDIVPGGGLKAHEGETPWERGHTLRWHVGKSEPELIQRMTDNPKVHKSSSFRDRRTAERLISRTLRKRKSDIDAWLASSSIDPLEIDDRSRLIIGTSIRRKGLKVTKLREYRVVLQKDATMPTGYLIKTSFPGLPKPVSTP</sequence>
<organism evidence="7 8">
    <name type="scientific">Nakamurella alba</name>
    <dbReference type="NCBI Taxonomy" id="2665158"/>
    <lineage>
        <taxon>Bacteria</taxon>
        <taxon>Bacillati</taxon>
        <taxon>Actinomycetota</taxon>
        <taxon>Actinomycetes</taxon>
        <taxon>Nakamurellales</taxon>
        <taxon>Nakamurellaceae</taxon>
        <taxon>Nakamurella</taxon>
    </lineage>
</organism>
<evidence type="ECO:0000259" key="4">
    <source>
        <dbReference type="Pfam" id="PF20148"/>
    </source>
</evidence>
<dbReference type="Pfam" id="PF05593">
    <property type="entry name" value="RHS_repeat"/>
    <property type="match status" value="4"/>
</dbReference>
<feature type="domain" description="Bacterial CdiA-CT RNAse A" evidence="3">
    <location>
        <begin position="1453"/>
        <end position="1564"/>
    </location>
</feature>
<dbReference type="Pfam" id="PF20148">
    <property type="entry name" value="DUF6531"/>
    <property type="match status" value="1"/>
</dbReference>
<dbReference type="InterPro" id="IPR050708">
    <property type="entry name" value="T6SS_VgrG/RHS"/>
</dbReference>
<dbReference type="CDD" id="cd20684">
    <property type="entry name" value="CdiA-CT_Yk_RNaseA-like"/>
    <property type="match status" value="1"/>
</dbReference>
<dbReference type="InterPro" id="IPR006530">
    <property type="entry name" value="YD"/>
</dbReference>
<dbReference type="Pfam" id="PF18431">
    <property type="entry name" value="RNAse_A_bac"/>
    <property type="match status" value="1"/>
</dbReference>
<dbReference type="InterPro" id="IPR049082">
    <property type="entry name" value="T7SS_signal"/>
</dbReference>
<protein>
    <recommendedName>
        <fullName evidence="9">Type IV secretion protein Rhs</fullName>
    </recommendedName>
</protein>
<evidence type="ECO:0000313" key="7">
    <source>
        <dbReference type="EMBL" id="MTD12671.1"/>
    </source>
</evidence>
<dbReference type="Proteomes" id="UP000460221">
    <property type="component" value="Unassembled WGS sequence"/>
</dbReference>
<feature type="domain" description="Teneurin-like YD-shell" evidence="6">
    <location>
        <begin position="1158"/>
        <end position="1402"/>
    </location>
</feature>
<evidence type="ECO:0000259" key="6">
    <source>
        <dbReference type="Pfam" id="PF25023"/>
    </source>
</evidence>
<evidence type="ECO:0000259" key="5">
    <source>
        <dbReference type="Pfam" id="PF21725"/>
    </source>
</evidence>
<gene>
    <name evidence="7" type="ORF">GIS00_01760</name>
</gene>
<keyword evidence="1" id="KW-0677">Repeat</keyword>
<dbReference type="EMBL" id="WLYK01000001">
    <property type="protein sequence ID" value="MTD12671.1"/>
    <property type="molecule type" value="Genomic_DNA"/>
</dbReference>
<feature type="compositionally biased region" description="Gly residues" evidence="2">
    <location>
        <begin position="323"/>
        <end position="333"/>
    </location>
</feature>
<feature type="region of interest" description="Disordered" evidence="2">
    <location>
        <begin position="323"/>
        <end position="384"/>
    </location>
</feature>
<dbReference type="InterPro" id="IPR056823">
    <property type="entry name" value="TEN-like_YD-shell"/>
</dbReference>
<evidence type="ECO:0000259" key="3">
    <source>
        <dbReference type="Pfam" id="PF18431"/>
    </source>
</evidence>
<comment type="caution">
    <text evidence="7">The sequence shown here is derived from an EMBL/GenBank/DDBJ whole genome shotgun (WGS) entry which is preliminary data.</text>
</comment>
<dbReference type="NCBIfam" id="TIGR03696">
    <property type="entry name" value="Rhs_assc_core"/>
    <property type="match status" value="1"/>
</dbReference>
<dbReference type="RefSeq" id="WP_154766695.1">
    <property type="nucleotide sequence ID" value="NZ_WLYK01000001.1"/>
</dbReference>
<name>A0A7K1FEY6_9ACTN</name>
<feature type="compositionally biased region" description="Low complexity" evidence="2">
    <location>
        <begin position="334"/>
        <end position="365"/>
    </location>
</feature>
<dbReference type="PANTHER" id="PTHR32305:SF15">
    <property type="entry name" value="PROTEIN RHSA-RELATED"/>
    <property type="match status" value="1"/>
</dbReference>
<evidence type="ECO:0000256" key="1">
    <source>
        <dbReference type="ARBA" id="ARBA00022737"/>
    </source>
</evidence>
<dbReference type="PANTHER" id="PTHR32305">
    <property type="match status" value="1"/>
</dbReference>
<accession>A0A7K1FEY6</accession>
<dbReference type="Pfam" id="PF25023">
    <property type="entry name" value="TEN_YD-shell"/>
    <property type="match status" value="1"/>
</dbReference>
<dbReference type="Pfam" id="PF21725">
    <property type="entry name" value="T7SS_signal"/>
    <property type="match status" value="1"/>
</dbReference>
<proteinExistence type="predicted"/>